<evidence type="ECO:0000313" key="3">
    <source>
        <dbReference type="Proteomes" id="UP000635726"/>
    </source>
</evidence>
<comment type="caution">
    <text evidence="2">The sequence shown here is derived from an EMBL/GenBank/DDBJ whole genome shotgun (WGS) entry which is preliminary data.</text>
</comment>
<evidence type="ECO:0000313" key="2">
    <source>
        <dbReference type="EMBL" id="GGJ65740.1"/>
    </source>
</evidence>
<dbReference type="SUPFAM" id="SSF64376">
    <property type="entry name" value="YlxR-like"/>
    <property type="match status" value="1"/>
</dbReference>
<dbReference type="EMBL" id="BMOE01000001">
    <property type="protein sequence ID" value="GGJ65740.1"/>
    <property type="molecule type" value="Genomic_DNA"/>
</dbReference>
<protein>
    <recommendedName>
        <fullName evidence="1">YlxR domain-containing protein</fullName>
    </recommendedName>
</protein>
<keyword evidence="3" id="KW-1185">Reference proteome</keyword>
<dbReference type="InterPro" id="IPR037465">
    <property type="entry name" value="YlxR"/>
</dbReference>
<gene>
    <name evidence="2" type="ORF">GCM10008939_07140</name>
</gene>
<reference evidence="2" key="1">
    <citation type="journal article" date="2014" name="Int. J. Syst. Evol. Microbiol.">
        <title>Complete genome sequence of Corynebacterium casei LMG S-19264T (=DSM 44701T), isolated from a smear-ripened cheese.</title>
        <authorList>
            <consortium name="US DOE Joint Genome Institute (JGI-PGF)"/>
            <person name="Walter F."/>
            <person name="Albersmeier A."/>
            <person name="Kalinowski J."/>
            <person name="Ruckert C."/>
        </authorList>
    </citation>
    <scope>NUCLEOTIDE SEQUENCE</scope>
    <source>
        <strain evidence="2">JCM 14371</strain>
    </source>
</reference>
<sequence length="97" mass="10808">MTSALPHLTPRHVPERSCAACRRRRPQADLLRFTRQDGVWTLQQARRTGRGTYLCADTPACWAEKRLKRAFGAQAATLSAALQVRADAGRTVPPEHT</sequence>
<dbReference type="Pfam" id="PF04296">
    <property type="entry name" value="YlxR"/>
    <property type="match status" value="1"/>
</dbReference>
<dbReference type="Gene3D" id="3.30.1230.10">
    <property type="entry name" value="YlxR-like"/>
    <property type="match status" value="1"/>
</dbReference>
<dbReference type="PANTHER" id="PTHR34215">
    <property type="entry name" value="BLL0784 PROTEIN"/>
    <property type="match status" value="1"/>
</dbReference>
<organism evidence="2 3">
    <name type="scientific">Deinococcus aquiradiocola</name>
    <dbReference type="NCBI Taxonomy" id="393059"/>
    <lineage>
        <taxon>Bacteria</taxon>
        <taxon>Thermotogati</taxon>
        <taxon>Deinococcota</taxon>
        <taxon>Deinococci</taxon>
        <taxon>Deinococcales</taxon>
        <taxon>Deinococcaceae</taxon>
        <taxon>Deinococcus</taxon>
    </lineage>
</organism>
<dbReference type="Proteomes" id="UP000635726">
    <property type="component" value="Unassembled WGS sequence"/>
</dbReference>
<dbReference type="PANTHER" id="PTHR34215:SF1">
    <property type="entry name" value="YLXR DOMAIN-CONTAINING PROTEIN"/>
    <property type="match status" value="1"/>
</dbReference>
<proteinExistence type="predicted"/>
<dbReference type="RefSeq" id="WP_229670714.1">
    <property type="nucleotide sequence ID" value="NZ_BMOE01000001.1"/>
</dbReference>
<dbReference type="InterPro" id="IPR007393">
    <property type="entry name" value="YlxR_dom"/>
</dbReference>
<accession>A0A917P807</accession>
<feature type="domain" description="YlxR" evidence="1">
    <location>
        <begin position="16"/>
        <end position="74"/>
    </location>
</feature>
<reference evidence="2" key="2">
    <citation type="submission" date="2020-09" db="EMBL/GenBank/DDBJ databases">
        <authorList>
            <person name="Sun Q."/>
            <person name="Ohkuma M."/>
        </authorList>
    </citation>
    <scope>NUCLEOTIDE SEQUENCE</scope>
    <source>
        <strain evidence="2">JCM 14371</strain>
    </source>
</reference>
<dbReference type="InterPro" id="IPR035931">
    <property type="entry name" value="YlxR-like_sf"/>
</dbReference>
<name>A0A917P807_9DEIO</name>
<dbReference type="AlphaFoldDB" id="A0A917P807"/>
<evidence type="ECO:0000259" key="1">
    <source>
        <dbReference type="Pfam" id="PF04296"/>
    </source>
</evidence>